<organism evidence="2 3">
    <name type="scientific">Frankliniella occidentalis</name>
    <name type="common">Western flower thrips</name>
    <name type="synonym">Euthrips occidentalis</name>
    <dbReference type="NCBI Taxonomy" id="133901"/>
    <lineage>
        <taxon>Eukaryota</taxon>
        <taxon>Metazoa</taxon>
        <taxon>Ecdysozoa</taxon>
        <taxon>Arthropoda</taxon>
        <taxon>Hexapoda</taxon>
        <taxon>Insecta</taxon>
        <taxon>Pterygota</taxon>
        <taxon>Neoptera</taxon>
        <taxon>Paraneoptera</taxon>
        <taxon>Thysanoptera</taxon>
        <taxon>Terebrantia</taxon>
        <taxon>Thripoidea</taxon>
        <taxon>Thripidae</taxon>
        <taxon>Frankliniella</taxon>
    </lineage>
</organism>
<dbReference type="RefSeq" id="XP_052132107.1">
    <property type="nucleotide sequence ID" value="XM_052276147.1"/>
</dbReference>
<proteinExistence type="predicted"/>
<sequence length="101" mass="10151">MVSTAPVLLALCALVALSAANPMPEPEPFNLGKIANKVKNSVMNFAGDKGRCLQNTGVPASLIKKGVGCGPTALAGPEAWAACAGLASIPEAKKAIKCFTG</sequence>
<keyword evidence="2" id="KW-1185">Reference proteome</keyword>
<name>A0A9C6XAK1_FRAOC</name>
<dbReference type="OrthoDB" id="10491641at2759"/>
<feature type="signal peptide" evidence="1">
    <location>
        <begin position="1"/>
        <end position="20"/>
    </location>
</feature>
<gene>
    <name evidence="3" type="primary">LOC113216086</name>
</gene>
<keyword evidence="1" id="KW-0732">Signal</keyword>
<protein>
    <submittedName>
        <fullName evidence="3">Uncharacterized protein LOC113216086</fullName>
    </submittedName>
</protein>
<evidence type="ECO:0000313" key="2">
    <source>
        <dbReference type="Proteomes" id="UP000504606"/>
    </source>
</evidence>
<evidence type="ECO:0000313" key="3">
    <source>
        <dbReference type="RefSeq" id="XP_052132107.1"/>
    </source>
</evidence>
<evidence type="ECO:0000256" key="1">
    <source>
        <dbReference type="SAM" id="SignalP"/>
    </source>
</evidence>
<dbReference type="GeneID" id="113216086"/>
<dbReference type="Proteomes" id="UP000504606">
    <property type="component" value="Unplaced"/>
</dbReference>
<feature type="chain" id="PRO_5039357881" evidence="1">
    <location>
        <begin position="21"/>
        <end position="101"/>
    </location>
</feature>
<dbReference type="KEGG" id="foc:113216086"/>
<reference evidence="3" key="1">
    <citation type="submission" date="2025-08" db="UniProtKB">
        <authorList>
            <consortium name="RefSeq"/>
        </authorList>
    </citation>
    <scope>IDENTIFICATION</scope>
    <source>
        <tissue evidence="3">Whole organism</tissue>
    </source>
</reference>
<accession>A0A9C6XAK1</accession>
<dbReference type="AlphaFoldDB" id="A0A9C6XAK1"/>